<evidence type="ECO:0000313" key="3">
    <source>
        <dbReference type="Proteomes" id="UP000799439"/>
    </source>
</evidence>
<evidence type="ECO:0000256" key="1">
    <source>
        <dbReference type="SAM" id="MobiDB-lite"/>
    </source>
</evidence>
<feature type="compositionally biased region" description="Basic and acidic residues" evidence="1">
    <location>
        <begin position="155"/>
        <end position="169"/>
    </location>
</feature>
<feature type="region of interest" description="Disordered" evidence="1">
    <location>
        <begin position="104"/>
        <end position="172"/>
    </location>
</feature>
<reference evidence="2" key="1">
    <citation type="journal article" date="2020" name="Stud. Mycol.">
        <title>101 Dothideomycetes genomes: a test case for predicting lifestyles and emergence of pathogens.</title>
        <authorList>
            <person name="Haridas S."/>
            <person name="Albert R."/>
            <person name="Binder M."/>
            <person name="Bloem J."/>
            <person name="Labutti K."/>
            <person name="Salamov A."/>
            <person name="Andreopoulos B."/>
            <person name="Baker S."/>
            <person name="Barry K."/>
            <person name="Bills G."/>
            <person name="Bluhm B."/>
            <person name="Cannon C."/>
            <person name="Castanera R."/>
            <person name="Culley D."/>
            <person name="Daum C."/>
            <person name="Ezra D."/>
            <person name="Gonzalez J."/>
            <person name="Henrissat B."/>
            <person name="Kuo A."/>
            <person name="Liang C."/>
            <person name="Lipzen A."/>
            <person name="Lutzoni F."/>
            <person name="Magnuson J."/>
            <person name="Mondo S."/>
            <person name="Nolan M."/>
            <person name="Ohm R."/>
            <person name="Pangilinan J."/>
            <person name="Park H.-J."/>
            <person name="Ramirez L."/>
            <person name="Alfaro M."/>
            <person name="Sun H."/>
            <person name="Tritt A."/>
            <person name="Yoshinaga Y."/>
            <person name="Zwiers L.-H."/>
            <person name="Turgeon B."/>
            <person name="Goodwin S."/>
            <person name="Spatafora J."/>
            <person name="Crous P."/>
            <person name="Grigoriev I."/>
        </authorList>
    </citation>
    <scope>NUCLEOTIDE SEQUENCE</scope>
    <source>
        <strain evidence="2">CBS 260.36</strain>
    </source>
</reference>
<comment type="caution">
    <text evidence="2">The sequence shown here is derived from an EMBL/GenBank/DDBJ whole genome shotgun (WGS) entry which is preliminary data.</text>
</comment>
<dbReference type="AlphaFoldDB" id="A0A9P4JAW0"/>
<accession>A0A9P4JAW0</accession>
<organism evidence="2 3">
    <name type="scientific">Myriangium duriaei CBS 260.36</name>
    <dbReference type="NCBI Taxonomy" id="1168546"/>
    <lineage>
        <taxon>Eukaryota</taxon>
        <taxon>Fungi</taxon>
        <taxon>Dikarya</taxon>
        <taxon>Ascomycota</taxon>
        <taxon>Pezizomycotina</taxon>
        <taxon>Dothideomycetes</taxon>
        <taxon>Dothideomycetidae</taxon>
        <taxon>Myriangiales</taxon>
        <taxon>Myriangiaceae</taxon>
        <taxon>Myriangium</taxon>
    </lineage>
</organism>
<dbReference type="EMBL" id="ML996081">
    <property type="protein sequence ID" value="KAF2156632.1"/>
    <property type="molecule type" value="Genomic_DNA"/>
</dbReference>
<evidence type="ECO:0000313" key="2">
    <source>
        <dbReference type="EMBL" id="KAF2156632.1"/>
    </source>
</evidence>
<proteinExistence type="predicted"/>
<dbReference type="Proteomes" id="UP000799439">
    <property type="component" value="Unassembled WGS sequence"/>
</dbReference>
<keyword evidence="3" id="KW-1185">Reference proteome</keyword>
<name>A0A9P4JAW0_9PEZI</name>
<gene>
    <name evidence="2" type="ORF">K461DRAFT_263663</name>
</gene>
<sequence length="190" mass="20878">MAAYATDISASIDSLDEKCLPMKSVNISSFAPRRRIKESGLAGSGCSSLSRIQALRFAAGQISSRSARQSALRCIDASHITAQRRPPHHNEEKHRACAYLDRHSSLTASPKPRAQTAATGMERTFDAPLRTSTARAPPPGSRTPRARKAMQKGQQRQDEPHARVEDTGHRSPVYLLPGRQMLRGIRNVRS</sequence>
<protein>
    <submittedName>
        <fullName evidence="2">Uncharacterized protein</fullName>
    </submittedName>
</protein>